<sequence length="97" mass="10669">MTSGREGAARGGRDCKGVDTKTISVIMMHSTWEAIVKEIVKQVDKVVVVLQNIRQTPYQGVSDASEERHCECDAEKAACAGDSAQVRHLKELCNHEQ</sequence>
<keyword evidence="2" id="KW-1185">Reference proteome</keyword>
<protein>
    <submittedName>
        <fullName evidence="1">Uncharacterized protein</fullName>
    </submittedName>
</protein>
<dbReference type="AlphaFoldDB" id="A0A5J5F9D6"/>
<evidence type="ECO:0000313" key="2">
    <source>
        <dbReference type="Proteomes" id="UP000326924"/>
    </source>
</evidence>
<name>A0A5J5F9D6_9PEZI</name>
<proteinExistence type="predicted"/>
<reference evidence="1 2" key="1">
    <citation type="submission" date="2019-09" db="EMBL/GenBank/DDBJ databases">
        <title>Draft genome of the ectomycorrhizal ascomycete Sphaerosporella brunnea.</title>
        <authorList>
            <consortium name="DOE Joint Genome Institute"/>
            <person name="Benucci G.M."/>
            <person name="Marozzi G."/>
            <person name="Antonielli L."/>
            <person name="Sanchez S."/>
            <person name="Marco P."/>
            <person name="Wang X."/>
            <person name="Falini L.B."/>
            <person name="Barry K."/>
            <person name="Haridas S."/>
            <person name="Lipzen A."/>
            <person name="Labutti K."/>
            <person name="Grigoriev I.V."/>
            <person name="Murat C."/>
            <person name="Martin F."/>
            <person name="Albertini E."/>
            <person name="Donnini D."/>
            <person name="Bonito G."/>
        </authorList>
    </citation>
    <scope>NUCLEOTIDE SEQUENCE [LARGE SCALE GENOMIC DNA]</scope>
    <source>
        <strain evidence="1 2">Sb_GMNB300</strain>
    </source>
</reference>
<dbReference type="InParanoid" id="A0A5J5F9D6"/>
<dbReference type="EMBL" id="VXIS01000014">
    <property type="protein sequence ID" value="KAA8913539.1"/>
    <property type="molecule type" value="Genomic_DNA"/>
</dbReference>
<comment type="caution">
    <text evidence="1">The sequence shown here is derived from an EMBL/GenBank/DDBJ whole genome shotgun (WGS) entry which is preliminary data.</text>
</comment>
<gene>
    <name evidence="1" type="ORF">FN846DRAFT_902823</name>
</gene>
<evidence type="ECO:0000313" key="1">
    <source>
        <dbReference type="EMBL" id="KAA8913539.1"/>
    </source>
</evidence>
<dbReference type="Proteomes" id="UP000326924">
    <property type="component" value="Unassembled WGS sequence"/>
</dbReference>
<organism evidence="1 2">
    <name type="scientific">Sphaerosporella brunnea</name>
    <dbReference type="NCBI Taxonomy" id="1250544"/>
    <lineage>
        <taxon>Eukaryota</taxon>
        <taxon>Fungi</taxon>
        <taxon>Dikarya</taxon>
        <taxon>Ascomycota</taxon>
        <taxon>Pezizomycotina</taxon>
        <taxon>Pezizomycetes</taxon>
        <taxon>Pezizales</taxon>
        <taxon>Pyronemataceae</taxon>
        <taxon>Sphaerosporella</taxon>
    </lineage>
</organism>
<accession>A0A5J5F9D6</accession>